<feature type="domain" description="Receptor L-domain" evidence="8">
    <location>
        <begin position="43"/>
        <end position="100"/>
    </location>
</feature>
<dbReference type="SUPFAM" id="SSF52058">
    <property type="entry name" value="L domain-like"/>
    <property type="match status" value="4"/>
</dbReference>
<dbReference type="InterPro" id="IPR051648">
    <property type="entry name" value="CWI-Assembly_Regulator"/>
</dbReference>
<proteinExistence type="predicted"/>
<dbReference type="Proteomes" id="UP000323188">
    <property type="component" value="Unassembled WGS sequence"/>
</dbReference>
<keyword evidence="5" id="KW-0325">Glycoprotein</keyword>
<dbReference type="Pfam" id="PF13585">
    <property type="entry name" value="CHU_C"/>
    <property type="match status" value="1"/>
</dbReference>
<dbReference type="NCBIfam" id="TIGR04131">
    <property type="entry name" value="Bac_Flav_CTERM"/>
    <property type="match status" value="1"/>
</dbReference>
<organism evidence="9 10">
    <name type="scientific">Maribacter flavus</name>
    <dbReference type="NCBI Taxonomy" id="1658664"/>
    <lineage>
        <taxon>Bacteria</taxon>
        <taxon>Pseudomonadati</taxon>
        <taxon>Bacteroidota</taxon>
        <taxon>Flavobacteriia</taxon>
        <taxon>Flavobacteriales</taxon>
        <taxon>Flavobacteriaceae</taxon>
        <taxon>Maribacter</taxon>
    </lineage>
</organism>
<keyword evidence="2" id="KW-0134">Cell wall</keyword>
<feature type="signal peptide" evidence="7">
    <location>
        <begin position="1"/>
        <end position="20"/>
    </location>
</feature>
<dbReference type="Pfam" id="PF01030">
    <property type="entry name" value="Recep_L_domain"/>
    <property type="match status" value="1"/>
</dbReference>
<dbReference type="AlphaFoldDB" id="A0A5B2TTU8"/>
<evidence type="ECO:0000256" key="1">
    <source>
        <dbReference type="ARBA" id="ARBA00004191"/>
    </source>
</evidence>
<evidence type="ECO:0000256" key="2">
    <source>
        <dbReference type="ARBA" id="ARBA00022512"/>
    </source>
</evidence>
<evidence type="ECO:0000313" key="9">
    <source>
        <dbReference type="EMBL" id="KAA2217175.1"/>
    </source>
</evidence>
<evidence type="ECO:0000259" key="8">
    <source>
        <dbReference type="Pfam" id="PF01030"/>
    </source>
</evidence>
<feature type="region of interest" description="Disordered" evidence="6">
    <location>
        <begin position="431"/>
        <end position="463"/>
    </location>
</feature>
<feature type="chain" id="PRO_5022750001" evidence="7">
    <location>
        <begin position="21"/>
        <end position="1073"/>
    </location>
</feature>
<dbReference type="EMBL" id="VUOE01000002">
    <property type="protein sequence ID" value="KAA2217175.1"/>
    <property type="molecule type" value="Genomic_DNA"/>
</dbReference>
<protein>
    <submittedName>
        <fullName evidence="9">T9SS type B sorting domain-containing protein</fullName>
    </submittedName>
</protein>
<dbReference type="PANTHER" id="PTHR31018:SF3">
    <property type="entry name" value="RECEPTOR PROTEIN-TYROSINE KINASE"/>
    <property type="match status" value="1"/>
</dbReference>
<evidence type="ECO:0000256" key="3">
    <source>
        <dbReference type="ARBA" id="ARBA00022525"/>
    </source>
</evidence>
<feature type="compositionally biased region" description="Basic and acidic residues" evidence="6">
    <location>
        <begin position="449"/>
        <end position="463"/>
    </location>
</feature>
<sequence>MKKYLLILLLAFYKVLSSQCPTGDVNLFYQQDVVDFVTNYPTCDIINGNLFIGSEVTDISALTSITRVEGSLEIESSKITDISNFDDLIYIGGDLILRNNRELANIDGLNNLEIVGGNFSVYINQMGLISISGFGMLQNVNGSFSISHSPTLQSISGFENLETVGHFFSIGHNDELISIPNFNALSTVGFSTGTGGLGIVDNRKLLEIDGFTALISIAENLLISSNTQLRFLNGFQRLERVLGIELNRSEFLTEIPDFENLTSIGSSLQITNLGLTNLDSFNNVQVIGDLNPSGGNLYISDNNYLESINGFANLTRLEGGLSVVSNQVLLEMDGFFGLTEVGYIIVSANEILPSLEGLQNIMTVNLDGGTAIGIGSNDSLNDCSALCNLFEFGSITGEIIFRSNPSNCSSEAEVREECIPDFDDDGILDDDDLDDDNDGILDTVEQDGDPERDTDNDGFPDHMDLDSDGDLCFDVIEAGFTDPDGNGTLGNTPDLVDSDGLIVGAIDGYTTPLDFDSNLVFDFQEANTLSPGTDAEIGICSNDPLLDLLTILGGNPDSGGVWSPSLVSGTNIFNPTLDTSGLYTYTVDNGICGVRSATVNITVNEEPYAGTGSTISVCANDVPFDLIIGLSGNPDIGGNWSPALSSGTGIFDPAIDSAGIYTYSVSNDSCEDSTATVEVLVNTPPNAGMDTEINVCLTESPFNLLERLEGSPENDGTWSPSLNGNGNYFDPLLDVAGEYTYSITSDSCPDSTATIIVNVFDEPNPGSNGTIEICANDPPIDLFTILGGNPENGGNWSPSLSSGTGIFDPSLDHKGIYTYTVNNLGCETKDATVQVDILEMSNAGDDSSVEICINEGLVDLFDFIPGNPDTNGTWTPNPASGTGIFDPSIDPSGVYTYTVTNSLCGDDYSNLEVSILDVYPITNYELKTTDWNGDNHMSLEIESERTYEYSLDGENYQSNNTFNGLLGGFHTIYAREINGCGILEAEFSVIDFPRFFTPNGDTINDEWHLIGLTNEEYSLFIYDRYGKLLKQLSNVNPSWDGIYNGQLLPASDYWFKVHFIDGKTLTGHFSLKH</sequence>
<comment type="caution">
    <text evidence="9">The sequence shown here is derived from an EMBL/GenBank/DDBJ whole genome shotgun (WGS) entry which is preliminary data.</text>
</comment>
<dbReference type="PANTHER" id="PTHR31018">
    <property type="entry name" value="SPORULATION-SPECIFIC PROTEIN-RELATED"/>
    <property type="match status" value="1"/>
</dbReference>
<keyword evidence="3" id="KW-0964">Secreted</keyword>
<evidence type="ECO:0000256" key="5">
    <source>
        <dbReference type="ARBA" id="ARBA00023180"/>
    </source>
</evidence>
<reference evidence="9 10" key="1">
    <citation type="submission" date="2019-09" db="EMBL/GenBank/DDBJ databases">
        <authorList>
            <person name="Khan S.A."/>
            <person name="Jeon C.O."/>
            <person name="Chun B.H."/>
            <person name="Jeong S.E."/>
        </authorList>
    </citation>
    <scope>NUCLEOTIDE SEQUENCE [LARGE SCALE GENOMIC DNA]</scope>
    <source>
        <strain evidence="9 10">KCTC 42508</strain>
    </source>
</reference>
<gene>
    <name evidence="9" type="ORF">F0361_14515</name>
</gene>
<dbReference type="Gene3D" id="3.80.20.20">
    <property type="entry name" value="Receptor L-domain"/>
    <property type="match status" value="3"/>
</dbReference>
<name>A0A5B2TTU8_9FLAO</name>
<accession>A0A5B2TTU8</accession>
<dbReference type="GO" id="GO:0030313">
    <property type="term" value="C:cell envelope"/>
    <property type="evidence" value="ECO:0007669"/>
    <property type="project" value="UniProtKB-SubCell"/>
</dbReference>
<dbReference type="InterPro" id="IPR000494">
    <property type="entry name" value="Rcpt_L-dom"/>
</dbReference>
<evidence type="ECO:0000256" key="7">
    <source>
        <dbReference type="SAM" id="SignalP"/>
    </source>
</evidence>
<comment type="subcellular location">
    <subcellularLocation>
        <location evidence="1">Secreted</location>
        <location evidence="1">Cell wall</location>
    </subcellularLocation>
</comment>
<evidence type="ECO:0000256" key="6">
    <source>
        <dbReference type="SAM" id="MobiDB-lite"/>
    </source>
</evidence>
<evidence type="ECO:0000313" key="10">
    <source>
        <dbReference type="Proteomes" id="UP000323188"/>
    </source>
</evidence>
<dbReference type="InterPro" id="IPR036941">
    <property type="entry name" value="Rcpt_L-dom_sf"/>
</dbReference>
<evidence type="ECO:0000256" key="4">
    <source>
        <dbReference type="ARBA" id="ARBA00022729"/>
    </source>
</evidence>
<dbReference type="InterPro" id="IPR026341">
    <property type="entry name" value="T9SS_type_B"/>
</dbReference>
<feature type="compositionally biased region" description="Acidic residues" evidence="6">
    <location>
        <begin position="431"/>
        <end position="448"/>
    </location>
</feature>
<keyword evidence="4 7" id="KW-0732">Signal</keyword>
<dbReference type="RefSeq" id="WP_154919609.1">
    <property type="nucleotide sequence ID" value="NZ_VUOE01000002.1"/>
</dbReference>